<feature type="compositionally biased region" description="Basic and acidic residues" evidence="1">
    <location>
        <begin position="40"/>
        <end position="51"/>
    </location>
</feature>
<evidence type="ECO:0000313" key="5">
    <source>
        <dbReference type="Proteomes" id="UP000747013"/>
    </source>
</evidence>
<name>A0A0H4LSW8_9LACO</name>
<dbReference type="Pfam" id="PF11240">
    <property type="entry name" value="DUF3042"/>
    <property type="match status" value="1"/>
</dbReference>
<dbReference type="EMBL" id="DYWC01000104">
    <property type="protein sequence ID" value="HJF86712.1"/>
    <property type="molecule type" value="Genomic_DNA"/>
</dbReference>
<dbReference type="RefSeq" id="WP_010019390.1">
    <property type="nucleotide sequence ID" value="NZ_BHYW01000056.1"/>
</dbReference>
<sequence>MAKNQKHLRFVKGFLVGSLTTATAVYGALHAFKKKVIEPENQENERIEANRRRANRKSLQAHQG</sequence>
<proteinExistence type="predicted"/>
<reference evidence="3" key="2">
    <citation type="submission" date="2019-02" db="EMBL/GenBank/DDBJ databases">
        <authorList>
            <person name="Buron G."/>
            <person name="Chaylann A."/>
            <person name="Dolejs I."/>
            <person name="Forster J."/>
            <person name="Miks M.H."/>
        </authorList>
    </citation>
    <scope>NUCLEOTIDE SEQUENCE</scope>
    <source>
        <strain evidence="3">ATCC 29644</strain>
    </source>
</reference>
<dbReference type="InterPro" id="IPR021402">
    <property type="entry name" value="DUF3042"/>
</dbReference>
<dbReference type="AlphaFoldDB" id="A0A0H4LSW8"/>
<keyword evidence="4" id="KW-1185">Reference proteome</keyword>
<dbReference type="Proteomes" id="UP000747013">
    <property type="component" value="Unassembled WGS sequence"/>
</dbReference>
<feature type="region of interest" description="Disordered" evidence="1">
    <location>
        <begin position="40"/>
        <end position="64"/>
    </location>
</feature>
<reference evidence="3 4" key="1">
    <citation type="journal article" date="2019" name="Appl. Microbiol. Biotechnol.">
        <title>Uncovering carbohydrate metabolism through a genotype-phenotype association study of 56 lactic acid bacteria genomes.</title>
        <authorList>
            <person name="Buron-Moles G."/>
            <person name="Chailyan A."/>
            <person name="Dolejs I."/>
            <person name="Forster J."/>
            <person name="Miks M.H."/>
        </authorList>
    </citation>
    <scope>NUCLEOTIDE SEQUENCE [LARGE SCALE GENOMIC DNA]</scope>
    <source>
        <strain evidence="3 4">ATCC 29644</strain>
    </source>
</reference>
<gene>
    <name evidence="3" type="ORF">C5L30_001605</name>
    <name evidence="2" type="ORF">K8V88_04660</name>
</gene>
<protein>
    <submittedName>
        <fullName evidence="2">DUF3042 family protein</fullName>
    </submittedName>
</protein>
<reference evidence="2" key="3">
    <citation type="journal article" date="2021" name="PeerJ">
        <title>Extensive microbial diversity within the chicken gut microbiome revealed by metagenomics and culture.</title>
        <authorList>
            <person name="Gilroy R."/>
            <person name="Ravi A."/>
            <person name="Getino M."/>
            <person name="Pursley I."/>
            <person name="Horton D.L."/>
            <person name="Alikhan N.F."/>
            <person name="Baker D."/>
            <person name="Gharbi K."/>
            <person name="Hall N."/>
            <person name="Watson M."/>
            <person name="Adriaenssens E.M."/>
            <person name="Foster-Nyarko E."/>
            <person name="Jarju S."/>
            <person name="Secka A."/>
            <person name="Antonio M."/>
            <person name="Oren A."/>
            <person name="Chaudhuri R.R."/>
            <person name="La Ragione R."/>
            <person name="Hildebrand F."/>
            <person name="Pallen M.J."/>
        </authorList>
    </citation>
    <scope>NUCLEOTIDE SEQUENCE</scope>
    <source>
        <strain evidence="2">7886</strain>
    </source>
</reference>
<dbReference type="EMBL" id="PUFN01000024">
    <property type="protein sequence ID" value="TDG70814.1"/>
    <property type="molecule type" value="Genomic_DNA"/>
</dbReference>
<accession>A0A0H4LSW8</accession>
<evidence type="ECO:0000313" key="2">
    <source>
        <dbReference type="EMBL" id="HJF86712.1"/>
    </source>
</evidence>
<reference evidence="2" key="4">
    <citation type="submission" date="2021-09" db="EMBL/GenBank/DDBJ databases">
        <authorList>
            <person name="Gilroy R."/>
        </authorList>
    </citation>
    <scope>NUCLEOTIDE SEQUENCE</scope>
    <source>
        <strain evidence="2">7886</strain>
    </source>
</reference>
<dbReference type="OrthoDB" id="2307098at2"/>
<organism evidence="2 5">
    <name type="scientific">Companilactobacillus farciminis</name>
    <dbReference type="NCBI Taxonomy" id="1612"/>
    <lineage>
        <taxon>Bacteria</taxon>
        <taxon>Bacillati</taxon>
        <taxon>Bacillota</taxon>
        <taxon>Bacilli</taxon>
        <taxon>Lactobacillales</taxon>
        <taxon>Lactobacillaceae</taxon>
        <taxon>Companilactobacillus</taxon>
    </lineage>
</organism>
<evidence type="ECO:0000256" key="1">
    <source>
        <dbReference type="SAM" id="MobiDB-lite"/>
    </source>
</evidence>
<evidence type="ECO:0000313" key="3">
    <source>
        <dbReference type="EMBL" id="TDG70814.1"/>
    </source>
</evidence>
<dbReference type="STRING" id="1612.ABB44_08585"/>
<dbReference type="Proteomes" id="UP000295257">
    <property type="component" value="Unassembled WGS sequence"/>
</dbReference>
<comment type="caution">
    <text evidence="2">The sequence shown here is derived from an EMBL/GenBank/DDBJ whole genome shotgun (WGS) entry which is preliminary data.</text>
</comment>
<evidence type="ECO:0000313" key="4">
    <source>
        <dbReference type="Proteomes" id="UP000295257"/>
    </source>
</evidence>